<accession>A0ACB8SN33</accession>
<evidence type="ECO:0000313" key="1">
    <source>
        <dbReference type="EMBL" id="KAI0057612.1"/>
    </source>
</evidence>
<dbReference type="EMBL" id="MU277245">
    <property type="protein sequence ID" value="KAI0057612.1"/>
    <property type="molecule type" value="Genomic_DNA"/>
</dbReference>
<gene>
    <name evidence="1" type="ORF">BV25DRAFT_1372178</name>
</gene>
<dbReference type="Proteomes" id="UP000814140">
    <property type="component" value="Unassembled WGS sequence"/>
</dbReference>
<evidence type="ECO:0000313" key="2">
    <source>
        <dbReference type="Proteomes" id="UP000814140"/>
    </source>
</evidence>
<organism evidence="1 2">
    <name type="scientific">Artomyces pyxidatus</name>
    <dbReference type="NCBI Taxonomy" id="48021"/>
    <lineage>
        <taxon>Eukaryota</taxon>
        <taxon>Fungi</taxon>
        <taxon>Dikarya</taxon>
        <taxon>Basidiomycota</taxon>
        <taxon>Agaricomycotina</taxon>
        <taxon>Agaricomycetes</taxon>
        <taxon>Russulales</taxon>
        <taxon>Auriscalpiaceae</taxon>
        <taxon>Artomyces</taxon>
    </lineage>
</organism>
<keyword evidence="2" id="KW-1185">Reference proteome</keyword>
<proteinExistence type="predicted"/>
<comment type="caution">
    <text evidence="1">The sequence shown here is derived from an EMBL/GenBank/DDBJ whole genome shotgun (WGS) entry which is preliminary data.</text>
</comment>
<reference evidence="1" key="1">
    <citation type="submission" date="2021-03" db="EMBL/GenBank/DDBJ databases">
        <authorList>
            <consortium name="DOE Joint Genome Institute"/>
            <person name="Ahrendt S."/>
            <person name="Looney B.P."/>
            <person name="Miyauchi S."/>
            <person name="Morin E."/>
            <person name="Drula E."/>
            <person name="Courty P.E."/>
            <person name="Chicoki N."/>
            <person name="Fauchery L."/>
            <person name="Kohler A."/>
            <person name="Kuo A."/>
            <person name="Labutti K."/>
            <person name="Pangilinan J."/>
            <person name="Lipzen A."/>
            <person name="Riley R."/>
            <person name="Andreopoulos W."/>
            <person name="He G."/>
            <person name="Johnson J."/>
            <person name="Barry K.W."/>
            <person name="Grigoriev I.V."/>
            <person name="Nagy L."/>
            <person name="Hibbett D."/>
            <person name="Henrissat B."/>
            <person name="Matheny P.B."/>
            <person name="Labbe J."/>
            <person name="Martin F."/>
        </authorList>
    </citation>
    <scope>NUCLEOTIDE SEQUENCE</scope>
    <source>
        <strain evidence="1">HHB10654</strain>
    </source>
</reference>
<name>A0ACB8SN33_9AGAM</name>
<reference evidence="1" key="2">
    <citation type="journal article" date="2022" name="New Phytol.">
        <title>Evolutionary transition to the ectomycorrhizal habit in the genomes of a hyperdiverse lineage of mushroom-forming fungi.</title>
        <authorList>
            <person name="Looney B."/>
            <person name="Miyauchi S."/>
            <person name="Morin E."/>
            <person name="Drula E."/>
            <person name="Courty P.E."/>
            <person name="Kohler A."/>
            <person name="Kuo A."/>
            <person name="LaButti K."/>
            <person name="Pangilinan J."/>
            <person name="Lipzen A."/>
            <person name="Riley R."/>
            <person name="Andreopoulos W."/>
            <person name="He G."/>
            <person name="Johnson J."/>
            <person name="Nolan M."/>
            <person name="Tritt A."/>
            <person name="Barry K.W."/>
            <person name="Grigoriev I.V."/>
            <person name="Nagy L.G."/>
            <person name="Hibbett D."/>
            <person name="Henrissat B."/>
            <person name="Matheny P.B."/>
            <person name="Labbe J."/>
            <person name="Martin F.M."/>
        </authorList>
    </citation>
    <scope>NUCLEOTIDE SEQUENCE</scope>
    <source>
        <strain evidence="1">HHB10654</strain>
    </source>
</reference>
<protein>
    <submittedName>
        <fullName evidence="1">Uncharacterized protein</fullName>
    </submittedName>
</protein>
<sequence>MVAAMRLAALASVVPFLSSTFAAGIPPVRRQETSSSAVPTTSPSSSSQLTTVPASTTSLGSAPVTSPSSASSLSSSSDSSFTSSSALTSSAPVVTSNTSSVATTTPIPSTVSATPAPSPTPVSQPSGGIGFNTTPTYKPQSDFDFQSLNLGLHQELIELDLFHHGLAIFNESDFAAAGLSEDDMFLIEFMADQEVGHATLISNILAPNITQQCTYQYPNFTGVRDFIDFCQKVTRFGESGTIGFLAHLDAQDTASLLMDSITTESRQQMVFRQFEGLFPMPFWFVPSITQSMQWTLLSPYISTCPAENPAVDWTIFPPLTILDNPYFPDTPLDNNTEPAITHNRTQATYLGREVLLSWEAPGAQTGFNGSFTTHSSAGQPQFAAWISQLNTTYTALSNITTANGTTNATTIQPGGEVYGNGTAALINGTVYAQLRSLPQCAADLLYRFLLVTDAAPYVTPYNLSEIEPHIVAGPALYSSG</sequence>